<proteinExistence type="inferred from homology"/>
<evidence type="ECO:0000256" key="2">
    <source>
        <dbReference type="ARBA" id="ARBA00001946"/>
    </source>
</evidence>
<dbReference type="SUPFAM" id="SSF144052">
    <property type="entry name" value="Thermophilic metalloprotease-like"/>
    <property type="match status" value="1"/>
</dbReference>
<sequence>MFNKNELKKYAEIMVWSLKKARTAQFKKYDSVLVRYDIASAPLAEEINRILLAERLNPVMQVLSSENITKDFYQISDDSQLKFMPKWQLEMQKGINGLIALRAPASLDHLKDVDPKKMSLTALARKPAKEILDKREAEGSFGWTLSTYPTQALAKKAGLSLKEYTNQIKKACYLTDANPLKTWEKIYKQMEEVTKWLESLKIDTINMQSKSMDLNVLLGEQRKFLSARGCNMPSFEIFTSPDWRGTEGVYFADMKSFRSGQIIENIKVEFKKGRVIKAKASKGDDYLKKMIAMDPGAAQIGEFSLTDKRFSKIDRFMADTLFDENFGGKNGNSHIALGASFADSFSGDVKKLTKAKKKALGFNDSSLHWDIINTEDKIVKAKVKNGKTVTIYEKGMFKY</sequence>
<name>B2KDZ6_ELUMP</name>
<dbReference type="Gene3D" id="3.40.1830.10">
    <property type="entry name" value="Thermophilic metalloprotease (M29)"/>
    <property type="match status" value="1"/>
</dbReference>
<accession>B2KDZ6</accession>
<evidence type="ECO:0000256" key="3">
    <source>
        <dbReference type="ARBA" id="ARBA00001947"/>
    </source>
</evidence>
<evidence type="ECO:0000256" key="5">
    <source>
        <dbReference type="ARBA" id="ARBA00022438"/>
    </source>
</evidence>
<keyword evidence="5 10" id="KW-0031">Aminopeptidase</keyword>
<dbReference type="InterPro" id="IPR035097">
    <property type="entry name" value="M29_N-terminal"/>
</dbReference>
<comment type="cofactor">
    <cofactor evidence="2">
        <name>Mg(2+)</name>
        <dbReference type="ChEBI" id="CHEBI:18420"/>
    </cofactor>
</comment>
<keyword evidence="6" id="KW-0645">Protease</keyword>
<dbReference type="RefSeq" id="WP_012415357.1">
    <property type="nucleotide sequence ID" value="NC_010644.1"/>
</dbReference>
<protein>
    <submittedName>
        <fullName evidence="10">Peptidase M29 aminopeptidase II</fullName>
    </submittedName>
</protein>
<keyword evidence="7" id="KW-0479">Metal-binding</keyword>
<evidence type="ECO:0000256" key="9">
    <source>
        <dbReference type="ARBA" id="ARBA00023049"/>
    </source>
</evidence>
<dbReference type="Pfam" id="PF02073">
    <property type="entry name" value="Peptidase_M29"/>
    <property type="match status" value="1"/>
</dbReference>
<dbReference type="Proteomes" id="UP000001029">
    <property type="component" value="Chromosome"/>
</dbReference>
<evidence type="ECO:0000313" key="10">
    <source>
        <dbReference type="EMBL" id="ACC98742.1"/>
    </source>
</evidence>
<evidence type="ECO:0000256" key="1">
    <source>
        <dbReference type="ARBA" id="ARBA00001941"/>
    </source>
</evidence>
<dbReference type="GO" id="GO:0008237">
    <property type="term" value="F:metallopeptidase activity"/>
    <property type="evidence" value="ECO:0007669"/>
    <property type="project" value="UniProtKB-KW"/>
</dbReference>
<dbReference type="KEGG" id="emi:Emin_1192"/>
<dbReference type="GO" id="GO:0046872">
    <property type="term" value="F:metal ion binding"/>
    <property type="evidence" value="ECO:0007669"/>
    <property type="project" value="UniProtKB-KW"/>
</dbReference>
<dbReference type="PANTHER" id="PTHR34448:SF3">
    <property type="entry name" value="AMINOPEPTIDASE AMPS"/>
    <property type="match status" value="1"/>
</dbReference>
<dbReference type="STRING" id="445932.Emin_1192"/>
<dbReference type="OrthoDB" id="9803993at2"/>
<evidence type="ECO:0000256" key="6">
    <source>
        <dbReference type="ARBA" id="ARBA00022670"/>
    </source>
</evidence>
<evidence type="ECO:0000256" key="4">
    <source>
        <dbReference type="ARBA" id="ARBA00008236"/>
    </source>
</evidence>
<dbReference type="InterPro" id="IPR052170">
    <property type="entry name" value="M29_Exopeptidase"/>
</dbReference>
<evidence type="ECO:0000256" key="7">
    <source>
        <dbReference type="ARBA" id="ARBA00022723"/>
    </source>
</evidence>
<dbReference type="AlphaFoldDB" id="B2KDZ6"/>
<comment type="cofactor">
    <cofactor evidence="3">
        <name>Zn(2+)</name>
        <dbReference type="ChEBI" id="CHEBI:29105"/>
    </cofactor>
</comment>
<keyword evidence="8" id="KW-0378">Hydrolase</keyword>
<dbReference type="PANTHER" id="PTHR34448">
    <property type="entry name" value="AMINOPEPTIDASE"/>
    <property type="match status" value="1"/>
</dbReference>
<keyword evidence="9" id="KW-0482">Metalloprotease</keyword>
<dbReference type="GO" id="GO:0006508">
    <property type="term" value="P:proteolysis"/>
    <property type="evidence" value="ECO:0007669"/>
    <property type="project" value="UniProtKB-KW"/>
</dbReference>
<gene>
    <name evidence="10" type="ordered locus">Emin_1192</name>
</gene>
<dbReference type="HOGENOM" id="CLU_057697_0_0_0"/>
<evidence type="ECO:0000313" key="11">
    <source>
        <dbReference type="Proteomes" id="UP000001029"/>
    </source>
</evidence>
<reference evidence="10 11" key="1">
    <citation type="journal article" date="2009" name="Appl. Environ. Microbiol.">
        <title>Genomic analysis of 'Elusimicrobium minutum,' the first cultivated representative of the phylum 'Elusimicrobia' (formerly termite group 1).</title>
        <authorList>
            <person name="Herlemann D.P.R."/>
            <person name="Geissinger O."/>
            <person name="Ikeda-Ohtsubo W."/>
            <person name="Kunin V."/>
            <person name="Sun H."/>
            <person name="Lapidus A."/>
            <person name="Hugenholtz P."/>
            <person name="Brune A."/>
        </authorList>
    </citation>
    <scope>NUCLEOTIDE SEQUENCE [LARGE SCALE GENOMIC DNA]</scope>
    <source>
        <strain evidence="10 11">Pei191</strain>
    </source>
</reference>
<dbReference type="GO" id="GO:0004177">
    <property type="term" value="F:aminopeptidase activity"/>
    <property type="evidence" value="ECO:0007669"/>
    <property type="project" value="UniProtKB-KW"/>
</dbReference>
<dbReference type="InterPro" id="IPR000787">
    <property type="entry name" value="Peptidase_M29"/>
</dbReference>
<comment type="similarity">
    <text evidence="4">Belongs to the peptidase M29 family.</text>
</comment>
<evidence type="ECO:0000256" key="8">
    <source>
        <dbReference type="ARBA" id="ARBA00022801"/>
    </source>
</evidence>
<dbReference type="EMBL" id="CP001055">
    <property type="protein sequence ID" value="ACC98742.1"/>
    <property type="molecule type" value="Genomic_DNA"/>
</dbReference>
<organism evidence="10 11">
    <name type="scientific">Elusimicrobium minutum (strain Pei191)</name>
    <dbReference type="NCBI Taxonomy" id="445932"/>
    <lineage>
        <taxon>Bacteria</taxon>
        <taxon>Pseudomonadati</taxon>
        <taxon>Elusimicrobiota</taxon>
        <taxon>Elusimicrobia</taxon>
        <taxon>Elusimicrobiales</taxon>
        <taxon>Elusimicrobiaceae</taxon>
        <taxon>Elusimicrobium</taxon>
    </lineage>
</organism>
<comment type="cofactor">
    <cofactor evidence="1">
        <name>Co(2+)</name>
        <dbReference type="ChEBI" id="CHEBI:48828"/>
    </cofactor>
</comment>
<keyword evidence="11" id="KW-1185">Reference proteome</keyword>